<proteinExistence type="predicted"/>
<organism evidence="1 2">
    <name type="scientific">Novipirellula rosea</name>
    <dbReference type="NCBI Taxonomy" id="1031540"/>
    <lineage>
        <taxon>Bacteria</taxon>
        <taxon>Pseudomonadati</taxon>
        <taxon>Planctomycetota</taxon>
        <taxon>Planctomycetia</taxon>
        <taxon>Pirellulales</taxon>
        <taxon>Pirellulaceae</taxon>
        <taxon>Novipirellula</taxon>
    </lineage>
</organism>
<keyword evidence="2" id="KW-1185">Reference proteome</keyword>
<protein>
    <submittedName>
        <fullName evidence="1">Uncharacterized protein</fullName>
    </submittedName>
</protein>
<reference evidence="2" key="1">
    <citation type="journal article" date="2019" name="Int. J. Syst. Evol. Microbiol.">
        <title>The Global Catalogue of Microorganisms (GCM) 10K type strain sequencing project: providing services to taxonomists for standard genome sequencing and annotation.</title>
        <authorList>
            <consortium name="The Broad Institute Genomics Platform"/>
            <consortium name="The Broad Institute Genome Sequencing Center for Infectious Disease"/>
            <person name="Wu L."/>
            <person name="Ma J."/>
        </authorList>
    </citation>
    <scope>NUCLEOTIDE SEQUENCE [LARGE SCALE GENOMIC DNA]</scope>
    <source>
        <strain evidence="2">JCM 17759</strain>
    </source>
</reference>
<evidence type="ECO:0000313" key="2">
    <source>
        <dbReference type="Proteomes" id="UP001500840"/>
    </source>
</evidence>
<dbReference type="Proteomes" id="UP001500840">
    <property type="component" value="Unassembled WGS sequence"/>
</dbReference>
<evidence type="ECO:0000313" key="1">
    <source>
        <dbReference type="EMBL" id="GAA4469838.1"/>
    </source>
</evidence>
<dbReference type="EMBL" id="BAABGA010000107">
    <property type="protein sequence ID" value="GAA4469838.1"/>
    <property type="molecule type" value="Genomic_DNA"/>
</dbReference>
<sequence length="51" mass="5882">MIPIPPFIVVRSIQLINYLRTKLGGLDAKRFAHVKRWILDAFASKGDQQCR</sequence>
<gene>
    <name evidence="1" type="ORF">GCM10023156_62420</name>
</gene>
<comment type="caution">
    <text evidence="1">The sequence shown here is derived from an EMBL/GenBank/DDBJ whole genome shotgun (WGS) entry which is preliminary data.</text>
</comment>
<accession>A0ABP8NQV0</accession>
<name>A0ABP8NQV0_9BACT</name>